<keyword evidence="3 4" id="KW-0408">Iron</keyword>
<dbReference type="Proteomes" id="UP000236173">
    <property type="component" value="Unassembled WGS sequence"/>
</dbReference>
<dbReference type="InterPro" id="IPR036909">
    <property type="entry name" value="Cyt_c-like_dom_sf"/>
</dbReference>
<dbReference type="Pfam" id="PF13442">
    <property type="entry name" value="Cytochrome_CBB3"/>
    <property type="match status" value="1"/>
</dbReference>
<dbReference type="EMBL" id="BEHT01000029">
    <property type="protein sequence ID" value="GBC99487.1"/>
    <property type="molecule type" value="Genomic_DNA"/>
</dbReference>
<feature type="domain" description="Cytochrome c" evidence="5">
    <location>
        <begin position="36"/>
        <end position="142"/>
    </location>
</feature>
<comment type="caution">
    <text evidence="6">The sequence shown here is derived from an EMBL/GenBank/DDBJ whole genome shotgun (WGS) entry which is preliminary data.</text>
</comment>
<accession>A0A2H5XEC2</accession>
<evidence type="ECO:0000256" key="1">
    <source>
        <dbReference type="ARBA" id="ARBA00022617"/>
    </source>
</evidence>
<dbReference type="InterPro" id="IPR050597">
    <property type="entry name" value="Cytochrome_c_Oxidase_Subunit"/>
</dbReference>
<protein>
    <recommendedName>
        <fullName evidence="5">Cytochrome c domain-containing protein</fullName>
    </recommendedName>
</protein>
<evidence type="ECO:0000256" key="4">
    <source>
        <dbReference type="PROSITE-ProRule" id="PRU00433"/>
    </source>
</evidence>
<proteinExistence type="predicted"/>
<name>A0A2H5XEC2_9BACT</name>
<gene>
    <name evidence="6" type="ORF">HRbin17_02012</name>
</gene>
<dbReference type="PANTHER" id="PTHR33751">
    <property type="entry name" value="CBB3-TYPE CYTOCHROME C OXIDASE SUBUNIT FIXP"/>
    <property type="match status" value="1"/>
</dbReference>
<dbReference type="SUPFAM" id="SSF46626">
    <property type="entry name" value="Cytochrome c"/>
    <property type="match status" value="2"/>
</dbReference>
<dbReference type="GO" id="GO:0046872">
    <property type="term" value="F:metal ion binding"/>
    <property type="evidence" value="ECO:0007669"/>
    <property type="project" value="UniProtKB-KW"/>
</dbReference>
<dbReference type="Gene3D" id="1.10.760.10">
    <property type="entry name" value="Cytochrome c-like domain"/>
    <property type="match status" value="2"/>
</dbReference>
<feature type="domain" description="Cytochrome c" evidence="5">
    <location>
        <begin position="151"/>
        <end position="257"/>
    </location>
</feature>
<dbReference type="PANTHER" id="PTHR33751:SF1">
    <property type="entry name" value="CBB3-TYPE CYTOCHROME C OXIDASE SUBUNIT FIXP"/>
    <property type="match status" value="1"/>
</dbReference>
<dbReference type="AlphaFoldDB" id="A0A2H5XEC2"/>
<dbReference type="GO" id="GO:0009055">
    <property type="term" value="F:electron transfer activity"/>
    <property type="evidence" value="ECO:0007669"/>
    <property type="project" value="InterPro"/>
</dbReference>
<keyword evidence="2 4" id="KW-0479">Metal-binding</keyword>
<sequence>MLQALRRWGLVIVLVAENVALLTAWGVARWRQGSVASVERGKHIAERLGCFTCHGPGGIRGVAFAKRPQWDCPPWDGGTAMMYVRDESEIAEWILDGAPKRLRESTNYQRERKERLVNMPAYRGVIKDDELRDLVAYWKAVAEWQMPPDDPQAAKGYQVAKQSGCFACHGAGGRGSPPNPGSFKGYIPAWGSADFTELVRDEAELEQWILDGVSERFRKNPAAQFFLRRAPIKMPAYRGYLNRDEVEALKAYIHWLRQRTRPSAGR</sequence>
<dbReference type="GO" id="GO:0020037">
    <property type="term" value="F:heme binding"/>
    <property type="evidence" value="ECO:0007669"/>
    <property type="project" value="InterPro"/>
</dbReference>
<reference evidence="7" key="1">
    <citation type="submission" date="2017-09" db="EMBL/GenBank/DDBJ databases">
        <title>Metaegenomics of thermophilic ammonia-oxidizing enrichment culture.</title>
        <authorList>
            <person name="Kato S."/>
            <person name="Suzuki K."/>
        </authorList>
    </citation>
    <scope>NUCLEOTIDE SEQUENCE [LARGE SCALE GENOMIC DNA]</scope>
</reference>
<keyword evidence="1 4" id="KW-0349">Heme</keyword>
<dbReference type="Pfam" id="PF00034">
    <property type="entry name" value="Cytochrom_C"/>
    <property type="match status" value="1"/>
</dbReference>
<dbReference type="PROSITE" id="PS51007">
    <property type="entry name" value="CYTC"/>
    <property type="match status" value="2"/>
</dbReference>
<evidence type="ECO:0000259" key="5">
    <source>
        <dbReference type="PROSITE" id="PS51007"/>
    </source>
</evidence>
<evidence type="ECO:0000256" key="3">
    <source>
        <dbReference type="ARBA" id="ARBA00023004"/>
    </source>
</evidence>
<evidence type="ECO:0000256" key="2">
    <source>
        <dbReference type="ARBA" id="ARBA00022723"/>
    </source>
</evidence>
<evidence type="ECO:0000313" key="6">
    <source>
        <dbReference type="EMBL" id="GBC99487.1"/>
    </source>
</evidence>
<dbReference type="InterPro" id="IPR009056">
    <property type="entry name" value="Cyt_c-like_dom"/>
</dbReference>
<organism evidence="6 7">
    <name type="scientific">Candidatus Fervidibacter japonicus</name>
    <dbReference type="NCBI Taxonomy" id="2035412"/>
    <lineage>
        <taxon>Bacteria</taxon>
        <taxon>Candidatus Fervidibacterota</taxon>
        <taxon>Candidatus Fervidibacter</taxon>
    </lineage>
</organism>
<evidence type="ECO:0000313" key="7">
    <source>
        <dbReference type="Proteomes" id="UP000236173"/>
    </source>
</evidence>